<dbReference type="Proteomes" id="UP000030742">
    <property type="component" value="Unassembled WGS sequence"/>
</dbReference>
<organism evidence="1 2">
    <name type="scientific">Dendroctonus ponderosae</name>
    <name type="common">Mountain pine beetle</name>
    <dbReference type="NCBI Taxonomy" id="77166"/>
    <lineage>
        <taxon>Eukaryota</taxon>
        <taxon>Metazoa</taxon>
        <taxon>Ecdysozoa</taxon>
        <taxon>Arthropoda</taxon>
        <taxon>Hexapoda</taxon>
        <taxon>Insecta</taxon>
        <taxon>Pterygota</taxon>
        <taxon>Neoptera</taxon>
        <taxon>Endopterygota</taxon>
        <taxon>Coleoptera</taxon>
        <taxon>Polyphaga</taxon>
        <taxon>Cucujiformia</taxon>
        <taxon>Curculionidae</taxon>
        <taxon>Scolytinae</taxon>
        <taxon>Dendroctonus</taxon>
    </lineage>
</organism>
<accession>U4UC10</accession>
<dbReference type="EMBL" id="KB632191">
    <property type="protein sequence ID" value="ERL89828.1"/>
    <property type="molecule type" value="Genomic_DNA"/>
</dbReference>
<evidence type="ECO:0000313" key="2">
    <source>
        <dbReference type="Proteomes" id="UP000030742"/>
    </source>
</evidence>
<name>U4UC10_DENPD</name>
<dbReference type="STRING" id="77166.U4UC10"/>
<reference evidence="1 2" key="1">
    <citation type="journal article" date="2013" name="Genome Biol.">
        <title>Draft genome of the mountain pine beetle, Dendroctonus ponderosae Hopkins, a major forest pest.</title>
        <authorList>
            <person name="Keeling C.I."/>
            <person name="Yuen M.M."/>
            <person name="Liao N.Y."/>
            <person name="Docking T.R."/>
            <person name="Chan S.K."/>
            <person name="Taylor G.A."/>
            <person name="Palmquist D.L."/>
            <person name="Jackman S.D."/>
            <person name="Nguyen A."/>
            <person name="Li M."/>
            <person name="Henderson H."/>
            <person name="Janes J.K."/>
            <person name="Zhao Y."/>
            <person name="Pandoh P."/>
            <person name="Moore R."/>
            <person name="Sperling F.A."/>
            <person name="Huber D.P."/>
            <person name="Birol I."/>
            <person name="Jones S.J."/>
            <person name="Bohlmann J."/>
        </authorList>
    </citation>
    <scope>NUCLEOTIDE SEQUENCE</scope>
</reference>
<sequence>MCKCCFTMTSGMRQYTNDFEITAQLPFDDLWERKLTSVQQVKEEMHKFIAEQLNTSRVPLCINPQSAAFKSFA</sequence>
<protein>
    <submittedName>
        <fullName evidence="1">Uncharacterized protein</fullName>
    </submittedName>
</protein>
<dbReference type="AlphaFoldDB" id="U4UC10"/>
<evidence type="ECO:0000313" key="1">
    <source>
        <dbReference type="EMBL" id="ERL89828.1"/>
    </source>
</evidence>
<proteinExistence type="predicted"/>
<gene>
    <name evidence="1" type="ORF">D910_07188</name>
</gene>
<feature type="non-terminal residue" evidence="1">
    <location>
        <position position="73"/>
    </location>
</feature>